<dbReference type="GO" id="GO:0016887">
    <property type="term" value="F:ATP hydrolysis activity"/>
    <property type="evidence" value="ECO:0007669"/>
    <property type="project" value="InterPro"/>
</dbReference>
<dbReference type="SMART" id="SM00382">
    <property type="entry name" value="AAA"/>
    <property type="match status" value="1"/>
</dbReference>
<sequence length="375" mass="42744">MVVIKTYGGGLKVDIFDYFVHLTRLSLQGSKQDIVRLVRKNIKQFSKEYPEFAKELSKELLNVGDNVNLTRKAVPPNPLPIDVDSKLELVKKEEIKFEEIVSWQKIVSDELELIIKERKFCNELRKTGLSPTRSALFVGPPGVGKTLAAKWISAQLNKPLVTLDLAAVMSSYLGRTGNNIRAVLEFAKKNDCILLLDEFDAIAKKRGDDSELGELKRLVTVLLQEIDEWPDSNLLIAATNHEELLDPAVWRRFDRVVQFPKPSFKDLQITIKRLLLDEFPEKDIFIDTLAILLEGASYSEVTKKINNIRKESILSETNIRESIEDYISKMCDNMDKSVKIQTALKFIQQGYSQRKTAEILGISRDTIRKYQNTGN</sequence>
<accession>A0A2I0UVT0</accession>
<dbReference type="InterPro" id="IPR027417">
    <property type="entry name" value="P-loop_NTPase"/>
</dbReference>
<keyword evidence="3" id="KW-0067">ATP-binding</keyword>
<dbReference type="InterPro" id="IPR003959">
    <property type="entry name" value="ATPase_AAA_core"/>
</dbReference>
<dbReference type="GO" id="GO:0000150">
    <property type="term" value="F:DNA strand exchange activity"/>
    <property type="evidence" value="ECO:0007669"/>
    <property type="project" value="InterPro"/>
</dbReference>
<reference evidence="5 6" key="1">
    <citation type="submission" date="2017-10" db="EMBL/GenBank/DDBJ databases">
        <title>Draft genome of Lysinibacillus fusiformis strain Juneja, a laboratory-derived pathogen of Drosophila melanogaster.</title>
        <authorList>
            <person name="Smith B.R."/>
            <person name="Unckless R.L."/>
        </authorList>
    </citation>
    <scope>NUCLEOTIDE SEQUENCE [LARGE SCALE GENOMIC DNA]</scope>
    <source>
        <strain evidence="5 6">Juneja</strain>
    </source>
</reference>
<organism evidence="5 6">
    <name type="scientific">Lysinibacillus fusiformis</name>
    <dbReference type="NCBI Taxonomy" id="28031"/>
    <lineage>
        <taxon>Bacteria</taxon>
        <taxon>Bacillati</taxon>
        <taxon>Bacillota</taxon>
        <taxon>Bacilli</taxon>
        <taxon>Bacillales</taxon>
        <taxon>Bacillaceae</taxon>
        <taxon>Lysinibacillus</taxon>
    </lineage>
</organism>
<dbReference type="Proteomes" id="UP000234956">
    <property type="component" value="Unassembled WGS sequence"/>
</dbReference>
<dbReference type="CDD" id="cd19481">
    <property type="entry name" value="RecA-like_protease"/>
    <property type="match status" value="1"/>
</dbReference>
<evidence type="ECO:0000259" key="4">
    <source>
        <dbReference type="SMART" id="SM00382"/>
    </source>
</evidence>
<gene>
    <name evidence="5" type="ORF">CRI88_19855</name>
</gene>
<dbReference type="InterPro" id="IPR003593">
    <property type="entry name" value="AAA+_ATPase"/>
</dbReference>
<dbReference type="GO" id="GO:0005524">
    <property type="term" value="F:ATP binding"/>
    <property type="evidence" value="ECO:0007669"/>
    <property type="project" value="UniProtKB-KW"/>
</dbReference>
<protein>
    <recommendedName>
        <fullName evidence="4">AAA+ ATPase domain-containing protein</fullName>
    </recommendedName>
</protein>
<evidence type="ECO:0000256" key="2">
    <source>
        <dbReference type="ARBA" id="ARBA00022741"/>
    </source>
</evidence>
<keyword evidence="2" id="KW-0547">Nucleotide-binding</keyword>
<dbReference type="InterPro" id="IPR050221">
    <property type="entry name" value="26S_Proteasome_ATPase"/>
</dbReference>
<dbReference type="SUPFAM" id="SSF52540">
    <property type="entry name" value="P-loop containing nucleoside triphosphate hydrolases"/>
    <property type="match status" value="1"/>
</dbReference>
<dbReference type="Gene3D" id="3.40.50.300">
    <property type="entry name" value="P-loop containing nucleotide triphosphate hydrolases"/>
    <property type="match status" value="1"/>
</dbReference>
<dbReference type="AlphaFoldDB" id="A0A2I0UVT0"/>
<evidence type="ECO:0000256" key="1">
    <source>
        <dbReference type="ARBA" id="ARBA00006914"/>
    </source>
</evidence>
<dbReference type="GO" id="GO:0003677">
    <property type="term" value="F:DNA binding"/>
    <property type="evidence" value="ECO:0007669"/>
    <property type="project" value="InterPro"/>
</dbReference>
<comment type="similarity">
    <text evidence="1">Belongs to the AAA ATPase family.</text>
</comment>
<comment type="caution">
    <text evidence="5">The sequence shown here is derived from an EMBL/GenBank/DDBJ whole genome shotgun (WGS) entry which is preliminary data.</text>
</comment>
<feature type="domain" description="AAA+ ATPase" evidence="4">
    <location>
        <begin position="131"/>
        <end position="263"/>
    </location>
</feature>
<evidence type="ECO:0000256" key="3">
    <source>
        <dbReference type="ARBA" id="ARBA00022840"/>
    </source>
</evidence>
<proteinExistence type="inferred from homology"/>
<dbReference type="InterPro" id="IPR006120">
    <property type="entry name" value="Resolvase_HTH_dom"/>
</dbReference>
<evidence type="ECO:0000313" key="5">
    <source>
        <dbReference type="EMBL" id="PKU50092.1"/>
    </source>
</evidence>
<dbReference type="Pfam" id="PF00004">
    <property type="entry name" value="AAA"/>
    <property type="match status" value="1"/>
</dbReference>
<dbReference type="PANTHER" id="PTHR23073">
    <property type="entry name" value="26S PROTEASOME REGULATORY SUBUNIT"/>
    <property type="match status" value="1"/>
</dbReference>
<name>A0A2I0UVT0_9BACI</name>
<evidence type="ECO:0000313" key="6">
    <source>
        <dbReference type="Proteomes" id="UP000234956"/>
    </source>
</evidence>
<dbReference type="EMBL" id="PDFK01000009">
    <property type="protein sequence ID" value="PKU50092.1"/>
    <property type="molecule type" value="Genomic_DNA"/>
</dbReference>
<dbReference type="Pfam" id="PF02796">
    <property type="entry name" value="HTH_7"/>
    <property type="match status" value="1"/>
</dbReference>